<dbReference type="PROSITE" id="PS51257">
    <property type="entry name" value="PROKAR_LIPOPROTEIN"/>
    <property type="match status" value="1"/>
</dbReference>
<accession>A0A518CWF1</accession>
<gene>
    <name evidence="2" type="ORF">Pla163_06600</name>
</gene>
<evidence type="ECO:0000256" key="1">
    <source>
        <dbReference type="SAM" id="SignalP"/>
    </source>
</evidence>
<dbReference type="EMBL" id="CP036290">
    <property type="protein sequence ID" value="QDU83561.1"/>
    <property type="molecule type" value="Genomic_DNA"/>
</dbReference>
<keyword evidence="3" id="KW-1185">Reference proteome</keyword>
<name>A0A518CWF1_9BACT</name>
<dbReference type="Proteomes" id="UP000319342">
    <property type="component" value="Chromosome"/>
</dbReference>
<proteinExistence type="predicted"/>
<feature type="signal peptide" evidence="1">
    <location>
        <begin position="1"/>
        <end position="27"/>
    </location>
</feature>
<reference evidence="2 3" key="1">
    <citation type="submission" date="2019-02" db="EMBL/GenBank/DDBJ databases">
        <title>Deep-cultivation of Planctomycetes and their phenomic and genomic characterization uncovers novel biology.</title>
        <authorList>
            <person name="Wiegand S."/>
            <person name="Jogler M."/>
            <person name="Boedeker C."/>
            <person name="Pinto D."/>
            <person name="Vollmers J."/>
            <person name="Rivas-Marin E."/>
            <person name="Kohn T."/>
            <person name="Peeters S.H."/>
            <person name="Heuer A."/>
            <person name="Rast P."/>
            <person name="Oberbeckmann S."/>
            <person name="Bunk B."/>
            <person name="Jeske O."/>
            <person name="Meyerdierks A."/>
            <person name="Storesund J.E."/>
            <person name="Kallscheuer N."/>
            <person name="Luecker S."/>
            <person name="Lage O.M."/>
            <person name="Pohl T."/>
            <person name="Merkel B.J."/>
            <person name="Hornburger P."/>
            <person name="Mueller R.-W."/>
            <person name="Bruemmer F."/>
            <person name="Labrenz M."/>
            <person name="Spormann A.M."/>
            <person name="Op den Camp H."/>
            <person name="Overmann J."/>
            <person name="Amann R."/>
            <person name="Jetten M.S.M."/>
            <person name="Mascher T."/>
            <person name="Medema M.H."/>
            <person name="Devos D.P."/>
            <person name="Kaster A.-K."/>
            <person name="Ovreas L."/>
            <person name="Rohde M."/>
            <person name="Galperin M.Y."/>
            <person name="Jogler C."/>
        </authorList>
    </citation>
    <scope>NUCLEOTIDE SEQUENCE [LARGE SCALE GENOMIC DNA]</scope>
    <source>
        <strain evidence="2 3">Pla163</strain>
    </source>
</reference>
<sequence length="134" mass="13254" precursor="true">MTKLCTASALVLSLLVAACSWIAPAPAPPGYSGPIASPAARDLLADLVGATFEDTSGALGGGTITVGPFGVVPNPLTGKGPVVQVEGAAGTRYLPMLTDGDVADLWARVDGSPPAGFDLATSDAYRAVWGEAGG</sequence>
<dbReference type="AlphaFoldDB" id="A0A518CWF1"/>
<keyword evidence="1" id="KW-0732">Signal</keyword>
<feature type="chain" id="PRO_5021940609" evidence="1">
    <location>
        <begin position="28"/>
        <end position="134"/>
    </location>
</feature>
<organism evidence="2 3">
    <name type="scientific">Rohdeia mirabilis</name>
    <dbReference type="NCBI Taxonomy" id="2528008"/>
    <lineage>
        <taxon>Bacteria</taxon>
        <taxon>Pseudomonadati</taxon>
        <taxon>Planctomycetota</taxon>
        <taxon>Planctomycetia</taxon>
        <taxon>Planctomycetia incertae sedis</taxon>
        <taxon>Rohdeia</taxon>
    </lineage>
</organism>
<evidence type="ECO:0000313" key="2">
    <source>
        <dbReference type="EMBL" id="QDU83561.1"/>
    </source>
</evidence>
<evidence type="ECO:0000313" key="3">
    <source>
        <dbReference type="Proteomes" id="UP000319342"/>
    </source>
</evidence>
<dbReference type="RefSeq" id="WP_145183474.1">
    <property type="nucleotide sequence ID" value="NZ_CP036290.1"/>
</dbReference>
<protein>
    <submittedName>
        <fullName evidence="2">Uncharacterized protein</fullName>
    </submittedName>
</protein>